<name>A0A1J0WJS6_9RHOB</name>
<dbReference type="STRING" id="1917485.BOO69_15025"/>
<gene>
    <name evidence="1" type="ORF">BOO69_15025</name>
</gene>
<dbReference type="EMBL" id="CP018076">
    <property type="protein sequence ID" value="APE44580.1"/>
    <property type="molecule type" value="Genomic_DNA"/>
</dbReference>
<organism evidence="1 2">
    <name type="scientific">Sulfitobacter alexandrii</name>
    <dbReference type="NCBI Taxonomy" id="1917485"/>
    <lineage>
        <taxon>Bacteria</taxon>
        <taxon>Pseudomonadati</taxon>
        <taxon>Pseudomonadota</taxon>
        <taxon>Alphaproteobacteria</taxon>
        <taxon>Rhodobacterales</taxon>
        <taxon>Roseobacteraceae</taxon>
        <taxon>Sulfitobacter</taxon>
    </lineage>
</organism>
<keyword evidence="2" id="KW-1185">Reference proteome</keyword>
<reference evidence="1 2" key="1">
    <citation type="submission" date="2016-11" db="EMBL/GenBank/DDBJ databases">
        <title>Complete genome sequence of Sulfitobacter sp. AM1-D1, a toxic bacteria associated with marine dinoflagellate Alexandrium minutum in East China Sea.</title>
        <authorList>
            <person name="Yang Q."/>
            <person name="Zhang X."/>
            <person name="Tian X."/>
        </authorList>
    </citation>
    <scope>NUCLEOTIDE SEQUENCE [LARGE SCALE GENOMIC DNA]</scope>
    <source>
        <strain evidence="1 2">AM1-D1</strain>
    </source>
</reference>
<dbReference type="Proteomes" id="UP000181897">
    <property type="component" value="Chromosome"/>
</dbReference>
<dbReference type="AlphaFoldDB" id="A0A1J0WJS6"/>
<dbReference type="KEGG" id="suam:BOO69_15025"/>
<proteinExistence type="predicted"/>
<evidence type="ECO:0000313" key="1">
    <source>
        <dbReference type="EMBL" id="APE44580.1"/>
    </source>
</evidence>
<accession>A0A1J0WJS6</accession>
<evidence type="ECO:0000313" key="2">
    <source>
        <dbReference type="Proteomes" id="UP000181897"/>
    </source>
</evidence>
<protein>
    <submittedName>
        <fullName evidence="1">Uncharacterized protein</fullName>
    </submittedName>
</protein>
<sequence length="200" mass="23120">MIGAFYVDDEIPYIAGEEYAIGTQFGRTFLEKLLIAIINAHPVGQDTPETRLNIALRALTGEDSKVETVAQDGDLPALRFMAQERHSDKGNRFLLLMKQRKENKPTKLPRKRSDRTLAQEATDKFFNPPNEQARKSIYDRLREKFSGTYYRKQGKGHEVNYREYFTYQAVEHDYVAESLEAQALDQICEILRKNGVEVER</sequence>